<dbReference type="Proteomes" id="UP000013086">
    <property type="component" value="Unassembled WGS sequence"/>
</dbReference>
<dbReference type="RefSeq" id="WP_004648667.1">
    <property type="nucleotide sequence ID" value="NZ_KB849164.1"/>
</dbReference>
<dbReference type="PROSITE" id="PS50011">
    <property type="entry name" value="PROTEIN_KINASE_DOM"/>
    <property type="match status" value="1"/>
</dbReference>
<dbReference type="GO" id="GO:0004674">
    <property type="term" value="F:protein serine/threonine kinase activity"/>
    <property type="evidence" value="ECO:0007669"/>
    <property type="project" value="TreeGrafter"/>
</dbReference>
<dbReference type="AlphaFoldDB" id="N8NYS6"/>
<dbReference type="Gene3D" id="1.10.510.10">
    <property type="entry name" value="Transferase(Phosphotransferase) domain 1"/>
    <property type="match status" value="1"/>
</dbReference>
<dbReference type="Pfam" id="PF00069">
    <property type="entry name" value="Pkinase"/>
    <property type="match status" value="1"/>
</dbReference>
<organism evidence="2 3">
    <name type="scientific">Acinetobacter bohemicus ANC 3994</name>
    <dbReference type="NCBI Taxonomy" id="1217715"/>
    <lineage>
        <taxon>Bacteria</taxon>
        <taxon>Pseudomonadati</taxon>
        <taxon>Pseudomonadota</taxon>
        <taxon>Gammaproteobacteria</taxon>
        <taxon>Moraxellales</taxon>
        <taxon>Moraxellaceae</taxon>
        <taxon>Acinetobacter</taxon>
    </lineage>
</organism>
<evidence type="ECO:0000259" key="1">
    <source>
        <dbReference type="PROSITE" id="PS50011"/>
    </source>
</evidence>
<dbReference type="EMBL" id="APOH01000015">
    <property type="protein sequence ID" value="ENU19320.1"/>
    <property type="molecule type" value="Genomic_DNA"/>
</dbReference>
<name>N8NYS6_9GAMM</name>
<dbReference type="SUPFAM" id="SSF56112">
    <property type="entry name" value="Protein kinase-like (PK-like)"/>
    <property type="match status" value="1"/>
</dbReference>
<dbReference type="PANTHER" id="PTHR44167:SF24">
    <property type="entry name" value="SERINE_THREONINE-PROTEIN KINASE CHK2"/>
    <property type="match status" value="1"/>
</dbReference>
<reference evidence="2 3" key="1">
    <citation type="submission" date="2013-02" db="EMBL/GenBank/DDBJ databases">
        <title>The Genome Sequence of Acinetobacter sp. ANC 3994.</title>
        <authorList>
            <consortium name="The Broad Institute Genome Sequencing Platform"/>
            <consortium name="The Broad Institute Genome Sequencing Center for Infectious Disease"/>
            <person name="Cerqueira G."/>
            <person name="Feldgarden M."/>
            <person name="Courvalin P."/>
            <person name="Perichon B."/>
            <person name="Grillot-Courvalin C."/>
            <person name="Clermont D."/>
            <person name="Rocha E."/>
            <person name="Yoon E.-J."/>
            <person name="Nemec A."/>
            <person name="Walker B."/>
            <person name="Young S.K."/>
            <person name="Zeng Q."/>
            <person name="Gargeya S."/>
            <person name="Fitzgerald M."/>
            <person name="Haas B."/>
            <person name="Abouelleil A."/>
            <person name="Alvarado L."/>
            <person name="Arachchi H.M."/>
            <person name="Berlin A.M."/>
            <person name="Chapman S.B."/>
            <person name="Dewar J."/>
            <person name="Goldberg J."/>
            <person name="Griggs A."/>
            <person name="Gujja S."/>
            <person name="Hansen M."/>
            <person name="Howarth C."/>
            <person name="Imamovic A."/>
            <person name="Larimer J."/>
            <person name="McCowan C."/>
            <person name="Murphy C."/>
            <person name="Neiman D."/>
            <person name="Pearson M."/>
            <person name="Priest M."/>
            <person name="Roberts A."/>
            <person name="Saif S."/>
            <person name="Shea T."/>
            <person name="Sisk P."/>
            <person name="Sykes S."/>
            <person name="Wortman J."/>
            <person name="Nusbaum C."/>
            <person name="Birren B."/>
        </authorList>
    </citation>
    <scope>NUCLEOTIDE SEQUENCE [LARGE SCALE GENOMIC DNA]</scope>
    <source>
        <strain evidence="2 3">ANC 3994</strain>
    </source>
</reference>
<dbReference type="eggNOG" id="COG0515">
    <property type="taxonomic scope" value="Bacteria"/>
</dbReference>
<dbReference type="PANTHER" id="PTHR44167">
    <property type="entry name" value="OVARIAN-SPECIFIC SERINE/THREONINE-PROTEIN KINASE LOK-RELATED"/>
    <property type="match status" value="1"/>
</dbReference>
<feature type="domain" description="Protein kinase" evidence="1">
    <location>
        <begin position="13"/>
        <end position="267"/>
    </location>
</feature>
<accession>N8NYS6</accession>
<protein>
    <recommendedName>
        <fullName evidence="1">Protein kinase domain-containing protein</fullName>
    </recommendedName>
</protein>
<dbReference type="GO" id="GO:0005524">
    <property type="term" value="F:ATP binding"/>
    <property type="evidence" value="ECO:0007669"/>
    <property type="project" value="InterPro"/>
</dbReference>
<dbReference type="InterPro" id="IPR011009">
    <property type="entry name" value="Kinase-like_dom_sf"/>
</dbReference>
<evidence type="ECO:0000313" key="3">
    <source>
        <dbReference type="Proteomes" id="UP000013086"/>
    </source>
</evidence>
<dbReference type="SMART" id="SM00220">
    <property type="entry name" value="S_TKc"/>
    <property type="match status" value="1"/>
</dbReference>
<dbReference type="PATRIC" id="fig|1217715.3.peg.2126"/>
<dbReference type="InterPro" id="IPR000719">
    <property type="entry name" value="Prot_kinase_dom"/>
</dbReference>
<comment type="caution">
    <text evidence="2">The sequence shown here is derived from an EMBL/GenBank/DDBJ whole genome shotgun (WGS) entry which is preliminary data.</text>
</comment>
<evidence type="ECO:0000313" key="2">
    <source>
        <dbReference type="EMBL" id="ENU19320.1"/>
    </source>
</evidence>
<dbReference type="HOGENOM" id="CLU_1040608_0_0_6"/>
<sequence length="271" mass="31502">MQFNAEDIHGLNLTLKTKPTSLAFGRALYAFEYEQQHYWLKTQASNVNPYYEAGFLNELAFYQQCIAQQSCADFLLPFQIMPDVDIFAKQQVSGKAVLIVGHAEALLHDCSALPIQEIEKILLQLLDAVDQLHQFGWIHADLKREHLVQYQQKVCLIDFEHVQEINSQVVLQSLTATPRYMAPELFHAAAKTVQTDIYALGIIIYEWLTGQRLTAKNYQEWAYLHCQRLTIELPEHFLRFKRLLDGMLAKQKEYRFTNIYTLKQCLMTEIV</sequence>
<proteinExistence type="predicted"/>
<dbReference type="OrthoDB" id="9801841at2"/>
<gene>
    <name evidence="2" type="ORF">F994_02176</name>
</gene>